<dbReference type="EMBL" id="JAHLFN010000016">
    <property type="protein sequence ID" value="MBU3841706.1"/>
    <property type="molecule type" value="Genomic_DNA"/>
</dbReference>
<evidence type="ECO:0000313" key="3">
    <source>
        <dbReference type="Proteomes" id="UP000724657"/>
    </source>
</evidence>
<proteinExistence type="predicted"/>
<dbReference type="AlphaFoldDB" id="A0A9E2NY77"/>
<comment type="caution">
    <text evidence="2">The sequence shown here is derived from an EMBL/GenBank/DDBJ whole genome shotgun (WGS) entry which is preliminary data.</text>
</comment>
<name>A0A9E2NY77_9FUSO</name>
<feature type="chain" id="PRO_5038638226" evidence="1">
    <location>
        <begin position="22"/>
        <end position="125"/>
    </location>
</feature>
<reference evidence="2" key="1">
    <citation type="journal article" date="2021" name="PeerJ">
        <title>Extensive microbial diversity within the chicken gut microbiome revealed by metagenomics and culture.</title>
        <authorList>
            <person name="Gilroy R."/>
            <person name="Ravi A."/>
            <person name="Getino M."/>
            <person name="Pursley I."/>
            <person name="Horton D.L."/>
            <person name="Alikhan N.F."/>
            <person name="Baker D."/>
            <person name="Gharbi K."/>
            <person name="Hall N."/>
            <person name="Watson M."/>
            <person name="Adriaenssens E.M."/>
            <person name="Foster-Nyarko E."/>
            <person name="Jarju S."/>
            <person name="Secka A."/>
            <person name="Antonio M."/>
            <person name="Oren A."/>
            <person name="Chaudhuri R.R."/>
            <person name="La Ragione R."/>
            <person name="Hildebrand F."/>
            <person name="Pallen M.J."/>
        </authorList>
    </citation>
    <scope>NUCLEOTIDE SEQUENCE</scope>
    <source>
        <strain evidence="2">A6-441</strain>
    </source>
</reference>
<feature type="signal peptide" evidence="1">
    <location>
        <begin position="1"/>
        <end position="21"/>
    </location>
</feature>
<evidence type="ECO:0000256" key="1">
    <source>
        <dbReference type="SAM" id="SignalP"/>
    </source>
</evidence>
<protein>
    <submittedName>
        <fullName evidence="2">Uncharacterized protein</fullName>
    </submittedName>
</protein>
<evidence type="ECO:0000313" key="2">
    <source>
        <dbReference type="EMBL" id="MBU3841706.1"/>
    </source>
</evidence>
<gene>
    <name evidence="2" type="ORF">IAA47_01690</name>
</gene>
<keyword evidence="1" id="KW-0732">Signal</keyword>
<reference evidence="2" key="2">
    <citation type="submission" date="2021-04" db="EMBL/GenBank/DDBJ databases">
        <authorList>
            <person name="Gilroy R."/>
        </authorList>
    </citation>
    <scope>NUCLEOTIDE SEQUENCE</scope>
    <source>
        <strain evidence="2">A6-441</strain>
    </source>
</reference>
<accession>A0A9E2NY77</accession>
<dbReference type="Proteomes" id="UP000724657">
    <property type="component" value="Unassembled WGS sequence"/>
</dbReference>
<sequence>MKKLTMLVGAITLLAGTTLFAANTNEPVVNKNINEKFNYSMNMEGRGRHHFPRGYCNDGRMGYIQNKEIERNRIDIMEKRLELRKELIKDRPDWKKVERLNQEIALKRANNQTIMMKERMVNPKV</sequence>
<organism evidence="2 3">
    <name type="scientific">Candidatus Fusobacterium pullicola</name>
    <dbReference type="NCBI Taxonomy" id="2838601"/>
    <lineage>
        <taxon>Bacteria</taxon>
        <taxon>Fusobacteriati</taxon>
        <taxon>Fusobacteriota</taxon>
        <taxon>Fusobacteriia</taxon>
        <taxon>Fusobacteriales</taxon>
        <taxon>Fusobacteriaceae</taxon>
        <taxon>Fusobacterium</taxon>
    </lineage>
</organism>